<feature type="transmembrane region" description="Helical" evidence="1">
    <location>
        <begin position="338"/>
        <end position="356"/>
    </location>
</feature>
<feature type="transmembrane region" description="Helical" evidence="1">
    <location>
        <begin position="12"/>
        <end position="34"/>
    </location>
</feature>
<evidence type="ECO:0000313" key="2">
    <source>
        <dbReference type="EMBL" id="CAG9325391.1"/>
    </source>
</evidence>
<accession>A0AAU9JHF3</accession>
<feature type="transmembrane region" description="Helical" evidence="1">
    <location>
        <begin position="97"/>
        <end position="116"/>
    </location>
</feature>
<keyword evidence="3" id="KW-1185">Reference proteome</keyword>
<feature type="transmembrane region" description="Helical" evidence="1">
    <location>
        <begin position="174"/>
        <end position="195"/>
    </location>
</feature>
<feature type="transmembrane region" description="Helical" evidence="1">
    <location>
        <begin position="216"/>
        <end position="235"/>
    </location>
</feature>
<name>A0AAU9JHF3_9CILI</name>
<feature type="transmembrane region" description="Helical" evidence="1">
    <location>
        <begin position="128"/>
        <end position="149"/>
    </location>
</feature>
<gene>
    <name evidence="2" type="ORF">BSTOLATCC_MIC38649</name>
</gene>
<dbReference type="Proteomes" id="UP001162131">
    <property type="component" value="Unassembled WGS sequence"/>
</dbReference>
<protein>
    <recommendedName>
        <fullName evidence="4">RING-type domain-containing protein</fullName>
    </recommendedName>
</protein>
<sequence length="536" mass="59998">MKHIFNHSIGFFAALVSSSFILTASLFISFASILTPKWNSFSYNEETFNYGMLDCDDCPAEYKNTNPNCLVAISCKEDSSSELCSIGRKLMRARSSVISSEVIAGLFTILLLERLFYMLFRKAYGKLWIFYALIGVVTSSKFAGFLSYIEITQSKISSNCDNNKNICNSDGPNYLLSSLILSGIGCGFVILAIILRNKAEDKEKELKGLENGYILMNGKVAAVILLGALFTGLALDWDWISFQSPKKMTGTIISMDTYRKNSISIHNLDYNCISGPSCASESDLAITQRECAAFDKLSKAGYIYYWMITFSLLFLVLWLEHLLYLVLKKQFGASELNYVWPSLCVLFNLIGIISWFNLSEVSYRANCRVKASDDNISFCPEDGPILSIVSLFCEFFAAVFYCVIYSKKFGKIEHKVFPGQHKLEKSKLSKKILEVPAMDDCNVTKDNEDSITEKTSARMSGILNRPSTGEDATSAFFRKGKDKDLLKSKGEICVTCESDLDEINIIIGNCGHNIHKKCQGRCDGEKLCEDCLKNLE</sequence>
<evidence type="ECO:0000313" key="3">
    <source>
        <dbReference type="Proteomes" id="UP001162131"/>
    </source>
</evidence>
<keyword evidence="1" id="KW-0812">Transmembrane</keyword>
<keyword evidence="1" id="KW-1133">Transmembrane helix</keyword>
<dbReference type="EMBL" id="CAJZBQ010000038">
    <property type="protein sequence ID" value="CAG9325391.1"/>
    <property type="molecule type" value="Genomic_DNA"/>
</dbReference>
<feature type="transmembrane region" description="Helical" evidence="1">
    <location>
        <begin position="303"/>
        <end position="326"/>
    </location>
</feature>
<evidence type="ECO:0008006" key="4">
    <source>
        <dbReference type="Google" id="ProtNLM"/>
    </source>
</evidence>
<comment type="caution">
    <text evidence="2">The sequence shown here is derived from an EMBL/GenBank/DDBJ whole genome shotgun (WGS) entry which is preliminary data.</text>
</comment>
<reference evidence="2" key="1">
    <citation type="submission" date="2021-09" db="EMBL/GenBank/DDBJ databases">
        <authorList>
            <consortium name="AG Swart"/>
            <person name="Singh M."/>
            <person name="Singh A."/>
            <person name="Seah K."/>
            <person name="Emmerich C."/>
        </authorList>
    </citation>
    <scope>NUCLEOTIDE SEQUENCE</scope>
    <source>
        <strain evidence="2">ATCC30299</strain>
    </source>
</reference>
<feature type="transmembrane region" description="Helical" evidence="1">
    <location>
        <begin position="385"/>
        <end position="405"/>
    </location>
</feature>
<evidence type="ECO:0000256" key="1">
    <source>
        <dbReference type="SAM" id="Phobius"/>
    </source>
</evidence>
<keyword evidence="1" id="KW-0472">Membrane</keyword>
<dbReference type="AlphaFoldDB" id="A0AAU9JHF3"/>
<organism evidence="2 3">
    <name type="scientific">Blepharisma stoltei</name>
    <dbReference type="NCBI Taxonomy" id="1481888"/>
    <lineage>
        <taxon>Eukaryota</taxon>
        <taxon>Sar</taxon>
        <taxon>Alveolata</taxon>
        <taxon>Ciliophora</taxon>
        <taxon>Postciliodesmatophora</taxon>
        <taxon>Heterotrichea</taxon>
        <taxon>Heterotrichida</taxon>
        <taxon>Blepharismidae</taxon>
        <taxon>Blepharisma</taxon>
    </lineage>
</organism>
<proteinExistence type="predicted"/>